<dbReference type="Pfam" id="PF07992">
    <property type="entry name" value="Pyr_redox_2"/>
    <property type="match status" value="1"/>
</dbReference>
<dbReference type="CDD" id="cd01335">
    <property type="entry name" value="Radical_SAM"/>
    <property type="match status" value="1"/>
</dbReference>
<dbReference type="InterPro" id="IPR036188">
    <property type="entry name" value="FAD/NAD-bd_sf"/>
</dbReference>
<evidence type="ECO:0000259" key="3">
    <source>
        <dbReference type="Pfam" id="PF07992"/>
    </source>
</evidence>
<accession>A0A327QXP3</accession>
<proteinExistence type="predicted"/>
<dbReference type="GO" id="GO:0016491">
    <property type="term" value="F:oxidoreductase activity"/>
    <property type="evidence" value="ECO:0007669"/>
    <property type="project" value="UniProtKB-KW"/>
</dbReference>
<name>A0A327QXP3_9BACT</name>
<dbReference type="InterPro" id="IPR023753">
    <property type="entry name" value="FAD/NAD-binding_dom"/>
</dbReference>
<dbReference type="InterPro" id="IPR050097">
    <property type="entry name" value="Ferredoxin-NADP_redctase_2"/>
</dbReference>
<feature type="domain" description="FAD/NAD(P)-binding" evidence="3">
    <location>
        <begin position="2"/>
        <end position="281"/>
    </location>
</feature>
<dbReference type="Proteomes" id="UP000249547">
    <property type="component" value="Unassembled WGS sequence"/>
</dbReference>
<gene>
    <name evidence="4" type="ORF">LX64_01211</name>
</gene>
<dbReference type="PANTHER" id="PTHR48105">
    <property type="entry name" value="THIOREDOXIN REDUCTASE 1-RELATED-RELATED"/>
    <property type="match status" value="1"/>
</dbReference>
<reference evidence="4 5" key="1">
    <citation type="submission" date="2018-06" db="EMBL/GenBank/DDBJ databases">
        <title>Genomic Encyclopedia of Archaeal and Bacterial Type Strains, Phase II (KMG-II): from individual species to whole genera.</title>
        <authorList>
            <person name="Goeker M."/>
        </authorList>
    </citation>
    <scope>NUCLEOTIDE SEQUENCE [LARGE SCALE GENOMIC DNA]</scope>
    <source>
        <strain evidence="4 5">DSM 23857</strain>
    </source>
</reference>
<evidence type="ECO:0000256" key="1">
    <source>
        <dbReference type="ARBA" id="ARBA00022630"/>
    </source>
</evidence>
<dbReference type="RefSeq" id="WP_245952563.1">
    <property type="nucleotide sequence ID" value="NZ_QLLL01000002.1"/>
</dbReference>
<dbReference type="Gene3D" id="3.50.50.60">
    <property type="entry name" value="FAD/NAD(P)-binding domain"/>
    <property type="match status" value="2"/>
</dbReference>
<dbReference type="EMBL" id="QLLL01000002">
    <property type="protein sequence ID" value="RAJ08558.1"/>
    <property type="molecule type" value="Genomic_DNA"/>
</dbReference>
<keyword evidence="1" id="KW-0285">Flavoprotein</keyword>
<dbReference type="AlphaFoldDB" id="A0A327QXP3"/>
<protein>
    <submittedName>
        <fullName evidence="4">Thioredoxin reductase</fullName>
    </submittedName>
</protein>
<keyword evidence="2" id="KW-0560">Oxidoreductase</keyword>
<comment type="caution">
    <text evidence="4">The sequence shown here is derived from an EMBL/GenBank/DDBJ whole genome shotgun (WGS) entry which is preliminary data.</text>
</comment>
<keyword evidence="5" id="KW-1185">Reference proteome</keyword>
<evidence type="ECO:0000313" key="4">
    <source>
        <dbReference type="EMBL" id="RAJ08558.1"/>
    </source>
</evidence>
<sequence>MYDVIIVGGSYAGLSAGLALGRSLRNTLIIDSGRPCNRQTPHSHNFITHDGDTPAQIAAEAKKQVLQYPTVSFTQDRVATVEKHGMHFSVHTDNQQVHQTRLLLFATGIRDIMPGIPGYAECWGITVLHCPYCHGYEVKDKHVGIIANGELAVEYVPFIRHWNKDITLFTNGTPTFDDAAKEKLLTLGIHIETQPIVALQHQFGRLEKVALQDGRQVAVEAMYAHPFFEQHSDIPAKLGCEMTEHGYIQVDSFQATTQPGIYAAGDNTTRMRSVAQAVAQGAVAGAMMNRVLIFNLEES</sequence>
<organism evidence="4 5">
    <name type="scientific">Chitinophaga skermanii</name>
    <dbReference type="NCBI Taxonomy" id="331697"/>
    <lineage>
        <taxon>Bacteria</taxon>
        <taxon>Pseudomonadati</taxon>
        <taxon>Bacteroidota</taxon>
        <taxon>Chitinophagia</taxon>
        <taxon>Chitinophagales</taxon>
        <taxon>Chitinophagaceae</taxon>
        <taxon>Chitinophaga</taxon>
    </lineage>
</organism>
<evidence type="ECO:0000313" key="5">
    <source>
        <dbReference type="Proteomes" id="UP000249547"/>
    </source>
</evidence>
<evidence type="ECO:0000256" key="2">
    <source>
        <dbReference type="ARBA" id="ARBA00023002"/>
    </source>
</evidence>
<dbReference type="PRINTS" id="PR00368">
    <property type="entry name" value="FADPNR"/>
</dbReference>
<dbReference type="SUPFAM" id="SSF51905">
    <property type="entry name" value="FAD/NAD(P)-binding domain"/>
    <property type="match status" value="1"/>
</dbReference>
<dbReference type="PRINTS" id="PR00469">
    <property type="entry name" value="PNDRDTASEII"/>
</dbReference>